<sequence length="409" mass="47440">MIRPVNIWTIIGLLLVVPFSMAQENQHTSYDPVVGFADDYIFWNEGLRFGVRDKISFGFGGRFVYDAFSKDIDRDLVDQDVENFDGQRAMRVNLTGKFKDIFRFKAEIDFADTKGFQDFEFKSNYLFFRDPIYKIFQFQIGYIREPFGLEELTSARFTTFMERALEAFNPGRNLGFIASIHYDRVLFSIGLFNDQSGDNPPSLSDDSETITARLCGLVYRNSKTDFWHLGAAYSYRRPRDNIVEFDARPDAKFGLDFIDIGDIENVDAVQLIGLESSWVKNNFSIQAEFMSAYVRHNENDHFWGAYVYCSYFVTGESRRYKSYSGKFGEIFPINPLGKSWDSFGAVELTARCSHISLDSGEFNETMSNVTLGLNWYLTTYLRITTNYIFSYINNSEPNHIMGVRFQIYW</sequence>
<dbReference type="KEGG" id="uam:UABAM_02571"/>
<gene>
    <name evidence="1" type="ORF">UABAM_02571</name>
</gene>
<dbReference type="RefSeq" id="WP_229759393.1">
    <property type="nucleotide sequence ID" value="NZ_AP019860.1"/>
</dbReference>
<dbReference type="Pfam" id="PF07396">
    <property type="entry name" value="Porin_O_P"/>
    <property type="match status" value="1"/>
</dbReference>
<dbReference type="Proteomes" id="UP000326354">
    <property type="component" value="Chromosome"/>
</dbReference>
<dbReference type="InterPro" id="IPR023614">
    <property type="entry name" value="Porin_dom_sf"/>
</dbReference>
<dbReference type="Gene3D" id="2.40.160.10">
    <property type="entry name" value="Porin"/>
    <property type="match status" value="1"/>
</dbReference>
<evidence type="ECO:0000313" key="1">
    <source>
        <dbReference type="EMBL" id="BBM84215.1"/>
    </source>
</evidence>
<proteinExistence type="predicted"/>
<dbReference type="EMBL" id="AP019860">
    <property type="protein sequence ID" value="BBM84215.1"/>
    <property type="molecule type" value="Genomic_DNA"/>
</dbReference>
<dbReference type="SUPFAM" id="SSF56935">
    <property type="entry name" value="Porins"/>
    <property type="match status" value="1"/>
</dbReference>
<organism evidence="1 2">
    <name type="scientific">Uabimicrobium amorphum</name>
    <dbReference type="NCBI Taxonomy" id="2596890"/>
    <lineage>
        <taxon>Bacteria</taxon>
        <taxon>Pseudomonadati</taxon>
        <taxon>Planctomycetota</taxon>
        <taxon>Candidatus Uabimicrobiia</taxon>
        <taxon>Candidatus Uabimicrobiales</taxon>
        <taxon>Candidatus Uabimicrobiaceae</taxon>
        <taxon>Candidatus Uabimicrobium</taxon>
    </lineage>
</organism>
<protein>
    <submittedName>
        <fullName evidence="1">Porin</fullName>
    </submittedName>
</protein>
<reference evidence="1 2" key="1">
    <citation type="submission" date="2019-08" db="EMBL/GenBank/DDBJ databases">
        <title>Complete genome sequence of Candidatus Uab amorphum.</title>
        <authorList>
            <person name="Shiratori T."/>
            <person name="Suzuki S."/>
            <person name="Kakizawa Y."/>
            <person name="Ishida K."/>
        </authorList>
    </citation>
    <scope>NUCLEOTIDE SEQUENCE [LARGE SCALE GENOMIC DNA]</scope>
    <source>
        <strain evidence="1 2">SRT547</strain>
    </source>
</reference>
<accession>A0A5S9F2Z8</accession>
<dbReference type="AlphaFoldDB" id="A0A5S9F2Z8"/>
<evidence type="ECO:0000313" key="2">
    <source>
        <dbReference type="Proteomes" id="UP000326354"/>
    </source>
</evidence>
<name>A0A5S9F2Z8_UABAM</name>
<dbReference type="InterPro" id="IPR010870">
    <property type="entry name" value="Porin_O/P"/>
</dbReference>
<keyword evidence="2" id="KW-1185">Reference proteome</keyword>